<reference evidence="2" key="1">
    <citation type="submission" date="2023-09" db="UniProtKB">
        <authorList>
            <consortium name="Ensembl"/>
        </authorList>
    </citation>
    <scope>IDENTIFICATION</scope>
</reference>
<dbReference type="SUPFAM" id="SSF47266">
    <property type="entry name" value="4-helical cytokines"/>
    <property type="match status" value="1"/>
</dbReference>
<sequence length="173" mass="19797">MTPSSVLLLVLQLCSLQLMAVARPRCWLPGKVMEEAHHQLRQMPPYLNLLSCWPYNANTTLPDSCRHVLWVVYESLRESELIFKEHDLPVGEGGVNWDEQKLDKFRNFQDRLVEQDGRCLSGVSSSVVLSSYFSNVTTLVEQQDSAACGWFALRRDLLKVLKSALQDHQDCFN</sequence>
<feature type="signal peptide" evidence="1">
    <location>
        <begin position="1"/>
        <end position="22"/>
    </location>
</feature>
<keyword evidence="1" id="KW-0732">Signal</keyword>
<evidence type="ECO:0000313" key="2">
    <source>
        <dbReference type="Ensembl" id="ENSSPAP00000019966.1"/>
    </source>
</evidence>
<dbReference type="GeneTree" id="ENSGT00940000176891"/>
<name>A0A3B5AHR2_9TELE</name>
<dbReference type="Gene3D" id="1.20.1250.10">
    <property type="match status" value="1"/>
</dbReference>
<accession>A0A3B5AHR2</accession>
<evidence type="ECO:0000256" key="1">
    <source>
        <dbReference type="SAM" id="SignalP"/>
    </source>
</evidence>
<protein>
    <submittedName>
        <fullName evidence="2">Uncharacterized protein</fullName>
    </submittedName>
</protein>
<dbReference type="InterPro" id="IPR009079">
    <property type="entry name" value="4_helix_cytokine-like_core"/>
</dbReference>
<proteinExistence type="predicted"/>
<organism evidence="2">
    <name type="scientific">Stegastes partitus</name>
    <name type="common">bicolor damselfish</name>
    <dbReference type="NCBI Taxonomy" id="144197"/>
    <lineage>
        <taxon>Eukaryota</taxon>
        <taxon>Metazoa</taxon>
        <taxon>Chordata</taxon>
        <taxon>Craniata</taxon>
        <taxon>Vertebrata</taxon>
        <taxon>Euteleostomi</taxon>
        <taxon>Actinopterygii</taxon>
        <taxon>Neopterygii</taxon>
        <taxon>Teleostei</taxon>
        <taxon>Neoteleostei</taxon>
        <taxon>Acanthomorphata</taxon>
        <taxon>Ovalentaria</taxon>
        <taxon>Pomacentridae</taxon>
        <taxon>Stegastes</taxon>
    </lineage>
</organism>
<dbReference type="AlphaFoldDB" id="A0A3B5AHR2"/>
<dbReference type="Ensembl" id="ENSSPAT00000020265.1">
    <property type="protein sequence ID" value="ENSSPAP00000019966.1"/>
    <property type="gene ID" value="ENSSPAG00000015033.1"/>
</dbReference>
<feature type="chain" id="PRO_5017345879" evidence="1">
    <location>
        <begin position="23"/>
        <end position="173"/>
    </location>
</feature>